<reference evidence="2" key="3">
    <citation type="submission" date="2025-09" db="UniProtKB">
        <authorList>
            <consortium name="Ensembl"/>
        </authorList>
    </citation>
    <scope>IDENTIFICATION</scope>
</reference>
<evidence type="ECO:0000313" key="3">
    <source>
        <dbReference type="Proteomes" id="UP000265140"/>
    </source>
</evidence>
<dbReference type="InterPro" id="IPR050984">
    <property type="entry name" value="Gfo/Idh/MocA_domain"/>
</dbReference>
<accession>A0AAY5K7Z5</accession>
<dbReference type="Ensembl" id="ENSELUT00000108174.1">
    <property type="protein sequence ID" value="ENSELUP00000084886.1"/>
    <property type="gene ID" value="ENSELUG00000016564.3"/>
</dbReference>
<organism evidence="2 3">
    <name type="scientific">Esox lucius</name>
    <name type="common">Northern pike</name>
    <dbReference type="NCBI Taxonomy" id="8010"/>
    <lineage>
        <taxon>Eukaryota</taxon>
        <taxon>Metazoa</taxon>
        <taxon>Chordata</taxon>
        <taxon>Craniata</taxon>
        <taxon>Vertebrata</taxon>
        <taxon>Euteleostomi</taxon>
        <taxon>Actinopterygii</taxon>
        <taxon>Neopterygii</taxon>
        <taxon>Teleostei</taxon>
        <taxon>Protacanthopterygii</taxon>
        <taxon>Esociformes</taxon>
        <taxon>Esocidae</taxon>
        <taxon>Esox</taxon>
    </lineage>
</organism>
<protein>
    <recommendedName>
        <fullName evidence="4">Dihydrodiol dehydrogenase (dimeric), like</fullName>
    </recommendedName>
</protein>
<keyword evidence="3" id="KW-1185">Reference proteome</keyword>
<dbReference type="GeneTree" id="ENSGT00940000182410"/>
<evidence type="ECO:0008006" key="4">
    <source>
        <dbReference type="Google" id="ProtNLM"/>
    </source>
</evidence>
<evidence type="ECO:0000256" key="1">
    <source>
        <dbReference type="ARBA" id="ARBA00023002"/>
    </source>
</evidence>
<dbReference type="InterPro" id="IPR036291">
    <property type="entry name" value="NAD(P)-bd_dom_sf"/>
</dbReference>
<dbReference type="PANTHER" id="PTHR22604:SF105">
    <property type="entry name" value="TRANS-1,2-DIHYDROBENZENE-1,2-DIOL DEHYDROGENASE"/>
    <property type="match status" value="1"/>
</dbReference>
<proteinExistence type="predicted"/>
<evidence type="ECO:0000313" key="2">
    <source>
        <dbReference type="Ensembl" id="ENSELUP00000084886.1"/>
    </source>
</evidence>
<keyword evidence="1" id="KW-0560">Oxidoreductase</keyword>
<dbReference type="SUPFAM" id="SSF55347">
    <property type="entry name" value="Glyceraldehyde-3-phosphate dehydrogenase-like, C-terminal domain"/>
    <property type="match status" value="1"/>
</dbReference>
<reference evidence="2" key="2">
    <citation type="submission" date="2025-08" db="UniProtKB">
        <authorList>
            <consortium name="Ensembl"/>
        </authorList>
    </citation>
    <scope>IDENTIFICATION</scope>
</reference>
<name>A0AAY5K7Z5_ESOLU</name>
<dbReference type="GO" id="GO:0016491">
    <property type="term" value="F:oxidoreductase activity"/>
    <property type="evidence" value="ECO:0007669"/>
    <property type="project" value="UniProtKB-KW"/>
</dbReference>
<dbReference type="PANTHER" id="PTHR22604">
    <property type="entry name" value="OXIDOREDUCTASES"/>
    <property type="match status" value="1"/>
</dbReference>
<sequence>MATRWGLCGAGKISVALKTLPPGDHMVPQSTLHKQIHLVFIHVLFHSSLAVAARSLERAKAFAKKHSIPKAHGSYEELASDPEIGGLLPWEGLAAKPQTIAIWSRCFPVYTEVHRLLAEDSIRNIKLVTAYFGSPQLHIPCSVGLGGGTLMDIGVYALQFMLMVFNGERPVYSRHWCVSIYFTGLKEMVFNEDSQ</sequence>
<dbReference type="Proteomes" id="UP000265140">
    <property type="component" value="Chromosome 2"/>
</dbReference>
<dbReference type="SUPFAM" id="SSF51735">
    <property type="entry name" value="NAD(P)-binding Rossmann-fold domains"/>
    <property type="match status" value="1"/>
</dbReference>
<dbReference type="Gene3D" id="3.40.50.720">
    <property type="entry name" value="NAD(P)-binding Rossmann-like Domain"/>
    <property type="match status" value="1"/>
</dbReference>
<dbReference type="AlphaFoldDB" id="A0AAY5K7Z5"/>
<dbReference type="Gene3D" id="3.30.360.10">
    <property type="entry name" value="Dihydrodipicolinate Reductase, domain 2"/>
    <property type="match status" value="1"/>
</dbReference>
<reference evidence="2 3" key="1">
    <citation type="submission" date="2020-02" db="EMBL/GenBank/DDBJ databases">
        <title>Esox lucius (northern pike) genome, fEsoLuc1, primary haplotype.</title>
        <authorList>
            <person name="Myers G."/>
            <person name="Karagic N."/>
            <person name="Meyer A."/>
            <person name="Pippel M."/>
            <person name="Reichard M."/>
            <person name="Winkler S."/>
            <person name="Tracey A."/>
            <person name="Sims Y."/>
            <person name="Howe K."/>
            <person name="Rhie A."/>
            <person name="Formenti G."/>
            <person name="Durbin R."/>
            <person name="Fedrigo O."/>
            <person name="Jarvis E.D."/>
        </authorList>
    </citation>
    <scope>NUCLEOTIDE SEQUENCE [LARGE SCALE GENOMIC DNA]</scope>
</reference>